<evidence type="ECO:0000313" key="2">
    <source>
        <dbReference type="EMBL" id="MDT7519709.1"/>
    </source>
</evidence>
<name>A0ABU3KPI3_9BURK</name>
<accession>A0ABU3KPI3</accession>
<evidence type="ECO:0000256" key="1">
    <source>
        <dbReference type="SAM" id="Phobius"/>
    </source>
</evidence>
<keyword evidence="1" id="KW-0812">Transmembrane</keyword>
<keyword evidence="3" id="KW-1185">Reference proteome</keyword>
<feature type="transmembrane region" description="Helical" evidence="1">
    <location>
        <begin position="69"/>
        <end position="87"/>
    </location>
</feature>
<sequence>MGPLDLLNHLLNFAAPALFVGLLLALLAPLLYKKVPVAHGLRAQVAINFVAGLVALVGGLVFFGRDGKMLSYAAMVLACAASQWWAMRR</sequence>
<feature type="transmembrane region" description="Helical" evidence="1">
    <location>
        <begin position="44"/>
        <end position="63"/>
    </location>
</feature>
<dbReference type="RefSeq" id="WP_313875372.1">
    <property type="nucleotide sequence ID" value="NZ_JAVBIK010000001.1"/>
</dbReference>
<reference evidence="2 3" key="1">
    <citation type="submission" date="2023-08" db="EMBL/GenBank/DDBJ databases">
        <title>Rhodoferax potami sp. nov. and Rhodoferax mekongensis sp. nov., isolated from the Mekong River in Thailand.</title>
        <authorList>
            <person name="Kitikhun S."/>
            <person name="Charoenyingcharoen P."/>
            <person name="Siriarchawattana P."/>
            <person name="Likhitrattanapisal S."/>
            <person name="Nilsakha T."/>
            <person name="Chanpet A."/>
            <person name="Rattanawaree P."/>
            <person name="Ingsriswang S."/>
        </authorList>
    </citation>
    <scope>NUCLEOTIDE SEQUENCE [LARGE SCALE GENOMIC DNA]</scope>
    <source>
        <strain evidence="2 3">TBRC 17660</strain>
    </source>
</reference>
<protein>
    <submittedName>
        <fullName evidence="2">Uncharacterized protein</fullName>
    </submittedName>
</protein>
<comment type="caution">
    <text evidence="2">The sequence shown here is derived from an EMBL/GenBank/DDBJ whole genome shotgun (WGS) entry which is preliminary data.</text>
</comment>
<feature type="transmembrane region" description="Helical" evidence="1">
    <location>
        <begin position="13"/>
        <end position="32"/>
    </location>
</feature>
<dbReference type="EMBL" id="JAVBIK010000001">
    <property type="protein sequence ID" value="MDT7519709.1"/>
    <property type="molecule type" value="Genomic_DNA"/>
</dbReference>
<dbReference type="Proteomes" id="UP001321700">
    <property type="component" value="Unassembled WGS sequence"/>
</dbReference>
<evidence type="ECO:0000313" key="3">
    <source>
        <dbReference type="Proteomes" id="UP001321700"/>
    </source>
</evidence>
<proteinExistence type="predicted"/>
<keyword evidence="1" id="KW-0472">Membrane</keyword>
<organism evidence="2 3">
    <name type="scientific">Rhodoferax potami</name>
    <dbReference type="NCBI Taxonomy" id="3068338"/>
    <lineage>
        <taxon>Bacteria</taxon>
        <taxon>Pseudomonadati</taxon>
        <taxon>Pseudomonadota</taxon>
        <taxon>Betaproteobacteria</taxon>
        <taxon>Burkholderiales</taxon>
        <taxon>Comamonadaceae</taxon>
        <taxon>Rhodoferax</taxon>
    </lineage>
</organism>
<gene>
    <name evidence="2" type="ORF">RAE19_13475</name>
</gene>
<keyword evidence="1" id="KW-1133">Transmembrane helix</keyword>